<dbReference type="PANTHER" id="PTHR13847">
    <property type="entry name" value="SARCOSINE DEHYDROGENASE-RELATED"/>
    <property type="match status" value="1"/>
</dbReference>
<name>A0A7W8YCY9_9MICC</name>
<dbReference type="Proteomes" id="UP000523863">
    <property type="component" value="Unassembled WGS sequence"/>
</dbReference>
<sequence>MMFQPDSARSKNRETSFDRAERLIPDSHAERNLAGAKRSVYWLDHPDKPAAQHPLLEDITTDLAVVGGGYTGLWTALIAKERDPQRDVVVLEAAECGWAASGRNGGFCEASITHGESNGEKHLPQENERLIELGDENLEELVATIERYKIDCDLTHSGMMEIATEKHQVQWLQDEAQPSDVIPSEHGPEFLDGPEARARINTPLAYVGAFHATGTVMVHPAKLAWGLKRVCLDLGVRIFEHTPVRHLRESPATQRRDGEASSVVVLDTDNGTVHANLVALATNIFPNLIRRNRLYTVPVYDYALMTEPLTDAQRAAVGWAGMEGLADLNNRFHYVRPTLDAEGKFRILIGGYDAVYHFGRAMRSEYLNSEETYLKLAKHFAALFPDLDDVRFSHAWGGAIDTCSRFFSFFDRSFGGRVVYAGGFTGLGVGATRFAAKVMLDLLSGERTKLTELEMVRKKPIPFPPEPIAWTGVKITTAAMVRADRREGKRGLWLKAMDAVGMGFDS</sequence>
<keyword evidence="3" id="KW-1185">Reference proteome</keyword>
<dbReference type="GO" id="GO:0005737">
    <property type="term" value="C:cytoplasm"/>
    <property type="evidence" value="ECO:0007669"/>
    <property type="project" value="TreeGrafter"/>
</dbReference>
<gene>
    <name evidence="2" type="ORF">BKA12_002302</name>
</gene>
<dbReference type="SUPFAM" id="SSF51905">
    <property type="entry name" value="FAD/NAD(P)-binding domain"/>
    <property type="match status" value="1"/>
</dbReference>
<dbReference type="EMBL" id="JACHBL010000001">
    <property type="protein sequence ID" value="MBB5599222.1"/>
    <property type="molecule type" value="Genomic_DNA"/>
</dbReference>
<dbReference type="RefSeq" id="WP_246361690.1">
    <property type="nucleotide sequence ID" value="NZ_JACHBL010000001.1"/>
</dbReference>
<dbReference type="PANTHER" id="PTHR13847:SF281">
    <property type="entry name" value="FAD DEPENDENT OXIDOREDUCTASE DOMAIN-CONTAINING PROTEIN"/>
    <property type="match status" value="1"/>
</dbReference>
<protein>
    <submittedName>
        <fullName evidence="2">Glycine/D-amino acid oxidase-like deaminating enzyme</fullName>
    </submittedName>
</protein>
<accession>A0A7W8YCY9</accession>
<reference evidence="2 3" key="1">
    <citation type="submission" date="2020-08" db="EMBL/GenBank/DDBJ databases">
        <title>Sequencing the genomes of 1000 actinobacteria strains.</title>
        <authorList>
            <person name="Klenk H.-P."/>
        </authorList>
    </citation>
    <scope>NUCLEOTIDE SEQUENCE [LARGE SCALE GENOMIC DNA]</scope>
    <source>
        <strain evidence="2 3">DSM 23694</strain>
    </source>
</reference>
<organism evidence="2 3">
    <name type="scientific">Neomicrococcus lactis</name>
    <dbReference type="NCBI Taxonomy" id="732241"/>
    <lineage>
        <taxon>Bacteria</taxon>
        <taxon>Bacillati</taxon>
        <taxon>Actinomycetota</taxon>
        <taxon>Actinomycetes</taxon>
        <taxon>Micrococcales</taxon>
        <taxon>Micrococcaceae</taxon>
        <taxon>Neomicrococcus</taxon>
    </lineage>
</organism>
<dbReference type="Pfam" id="PF01266">
    <property type="entry name" value="DAO"/>
    <property type="match status" value="1"/>
</dbReference>
<dbReference type="InterPro" id="IPR036188">
    <property type="entry name" value="FAD/NAD-bd_sf"/>
</dbReference>
<comment type="caution">
    <text evidence="2">The sequence shown here is derived from an EMBL/GenBank/DDBJ whole genome shotgun (WGS) entry which is preliminary data.</text>
</comment>
<evidence type="ECO:0000259" key="1">
    <source>
        <dbReference type="Pfam" id="PF01266"/>
    </source>
</evidence>
<dbReference type="Gene3D" id="3.50.50.60">
    <property type="entry name" value="FAD/NAD(P)-binding domain"/>
    <property type="match status" value="1"/>
</dbReference>
<evidence type="ECO:0000313" key="2">
    <source>
        <dbReference type="EMBL" id="MBB5599222.1"/>
    </source>
</evidence>
<evidence type="ECO:0000313" key="3">
    <source>
        <dbReference type="Proteomes" id="UP000523863"/>
    </source>
</evidence>
<dbReference type="AlphaFoldDB" id="A0A7W8YCY9"/>
<proteinExistence type="predicted"/>
<feature type="domain" description="FAD dependent oxidoreductase" evidence="1">
    <location>
        <begin position="62"/>
        <end position="441"/>
    </location>
</feature>
<dbReference type="Gene3D" id="3.30.9.10">
    <property type="entry name" value="D-Amino Acid Oxidase, subunit A, domain 2"/>
    <property type="match status" value="1"/>
</dbReference>
<dbReference type="InterPro" id="IPR006076">
    <property type="entry name" value="FAD-dep_OxRdtase"/>
</dbReference>